<dbReference type="InterPro" id="IPR004307">
    <property type="entry name" value="TspO_MBR"/>
</dbReference>
<dbReference type="Pfam" id="PF03073">
    <property type="entry name" value="TspO_MBR"/>
    <property type="match status" value="1"/>
</dbReference>
<dbReference type="InterPro" id="IPR038330">
    <property type="entry name" value="TspO/MBR-related_sf"/>
</dbReference>
<dbReference type="PIRSF" id="PIRSF005859">
    <property type="entry name" value="PBR"/>
    <property type="match status" value="1"/>
</dbReference>
<dbReference type="FunFam" id="1.20.1260.100:FF:000001">
    <property type="entry name" value="translocator protein 2"/>
    <property type="match status" value="1"/>
</dbReference>
<evidence type="ECO:0000313" key="7">
    <source>
        <dbReference type="EMBL" id="CBH46563.1"/>
    </source>
</evidence>
<evidence type="ECO:0000256" key="6">
    <source>
        <dbReference type="SAM" id="Phobius"/>
    </source>
</evidence>
<comment type="subcellular location">
    <subcellularLocation>
        <location evidence="1">Membrane</location>
        <topology evidence="1">Multi-pass membrane protein</topology>
    </subcellularLocation>
</comment>
<dbReference type="Proteomes" id="UP001154400">
    <property type="component" value="Chromosome"/>
</dbReference>
<protein>
    <submittedName>
        <fullName evidence="7">Integral membrane protein</fullName>
    </submittedName>
</protein>
<dbReference type="Gene3D" id="1.20.1260.100">
    <property type="entry name" value="TspO/MBR protein"/>
    <property type="match status" value="1"/>
</dbReference>
<proteinExistence type="inferred from homology"/>
<dbReference type="AlphaFoldDB" id="A0A3S5Y209"/>
<dbReference type="PANTHER" id="PTHR10057">
    <property type="entry name" value="PERIPHERAL-TYPE BENZODIAZEPINE RECEPTOR"/>
    <property type="match status" value="1"/>
</dbReference>
<keyword evidence="3 6" id="KW-0812">Transmembrane</keyword>
<dbReference type="GO" id="GO:0016020">
    <property type="term" value="C:membrane"/>
    <property type="evidence" value="ECO:0007669"/>
    <property type="project" value="UniProtKB-SubCell"/>
</dbReference>
<evidence type="ECO:0000313" key="8">
    <source>
        <dbReference type="Proteomes" id="UP000006892"/>
    </source>
</evidence>
<evidence type="ECO:0000256" key="1">
    <source>
        <dbReference type="ARBA" id="ARBA00004141"/>
    </source>
</evidence>
<reference evidence="7" key="1">
    <citation type="journal article" date="2010" name="PLoS Genet.">
        <title>The genome of a pathogenic rhodococcus: cooptive virulence underpinned by key gene acquisitions.</title>
        <authorList>
            <person name="Letek M."/>
            <person name="Gonzalez P."/>
            <person name="Macarthur I."/>
            <person name="Rodriguez H."/>
            <person name="Freeman T.C."/>
            <person name="Valero-Rello A."/>
            <person name="Blanco M."/>
            <person name="Buckley T."/>
            <person name="Cherevach I."/>
            <person name="Fahey R."/>
            <person name="Hapeshi A."/>
            <person name="Holdstock J."/>
            <person name="Leadon D."/>
            <person name="Navas J."/>
            <person name="Ocampo A."/>
            <person name="Quail M.A."/>
            <person name="Sanders M."/>
            <person name="Scortti M.M."/>
            <person name="Prescott J.F."/>
            <person name="Fogarty U."/>
            <person name="Meijer W.G."/>
            <person name="Parkhill J."/>
            <person name="Bentley S.D."/>
            <person name="Vazquez-Boland J.A."/>
        </authorList>
    </citation>
    <scope>NUCLEOTIDE SEQUENCE [LARGE SCALE GENOMIC DNA]</scope>
    <source>
        <strain evidence="7 8">103S</strain>
    </source>
</reference>
<dbReference type="PANTHER" id="PTHR10057:SF0">
    <property type="entry name" value="TRANSLOCATOR PROTEIN"/>
    <property type="match status" value="1"/>
</dbReference>
<dbReference type="KEGG" id="req:REQ_04270"/>
<gene>
    <name evidence="7" type="ordered locus">REQ_04270</name>
</gene>
<dbReference type="GO" id="GO:0033013">
    <property type="term" value="P:tetrapyrrole metabolic process"/>
    <property type="evidence" value="ECO:0007669"/>
    <property type="project" value="UniProtKB-ARBA"/>
</dbReference>
<dbReference type="CDD" id="cd15904">
    <property type="entry name" value="TSPO_MBR"/>
    <property type="match status" value="1"/>
</dbReference>
<dbReference type="EMBL" id="FN563149">
    <property type="protein sequence ID" value="CBH46563.1"/>
    <property type="molecule type" value="Genomic_DNA"/>
</dbReference>
<comment type="similarity">
    <text evidence="2">Belongs to the TspO/BZRP family.</text>
</comment>
<name>A0A3S5Y209_RHOH1</name>
<organism evidence="7">
    <name type="scientific">Rhodococcus hoagii (strain 103S)</name>
    <name type="common">Rhodococcus equi</name>
    <dbReference type="NCBI Taxonomy" id="685727"/>
    <lineage>
        <taxon>Bacteria</taxon>
        <taxon>Bacillati</taxon>
        <taxon>Actinomycetota</taxon>
        <taxon>Actinomycetes</taxon>
        <taxon>Mycobacteriales</taxon>
        <taxon>Nocardiaceae</taxon>
        <taxon>Prescottella</taxon>
    </lineage>
</organism>
<sequence>MTRSHTSHPIRRRLRRSLGRTGAFTAGTALVGSAATRRPAEDDWFTDLRKPSFQPPPVAFPLVWTALYADIAVTSATALARLQEEDPRSAAAYQRALAANLAINASWSWVFFRAHRLWAAPVVAGVLTASSTDLVRRTARTSPAAGAALAPYAVWCAFATVLSGSIWWINRGRSTR</sequence>
<keyword evidence="5 6" id="KW-0472">Membrane</keyword>
<dbReference type="RefSeq" id="WP_013414681.1">
    <property type="nucleotide sequence ID" value="NC_014659.1"/>
</dbReference>
<evidence type="ECO:0000256" key="4">
    <source>
        <dbReference type="ARBA" id="ARBA00022989"/>
    </source>
</evidence>
<evidence type="ECO:0000256" key="2">
    <source>
        <dbReference type="ARBA" id="ARBA00007524"/>
    </source>
</evidence>
<keyword evidence="4 6" id="KW-1133">Transmembrane helix</keyword>
<feature type="transmembrane region" description="Helical" evidence="6">
    <location>
        <begin position="147"/>
        <end position="169"/>
    </location>
</feature>
<accession>A0A3S5Y209</accession>
<evidence type="ECO:0000256" key="3">
    <source>
        <dbReference type="ARBA" id="ARBA00022692"/>
    </source>
</evidence>
<evidence type="ECO:0000256" key="5">
    <source>
        <dbReference type="ARBA" id="ARBA00023136"/>
    </source>
</evidence>